<dbReference type="InterPro" id="IPR002347">
    <property type="entry name" value="SDR_fam"/>
</dbReference>
<dbReference type="PANTHER" id="PTHR43976">
    <property type="entry name" value="SHORT CHAIN DEHYDROGENASE"/>
    <property type="match status" value="1"/>
</dbReference>
<evidence type="ECO:0000256" key="1">
    <source>
        <dbReference type="ARBA" id="ARBA00006484"/>
    </source>
</evidence>
<dbReference type="GeneID" id="85461452"/>
<evidence type="ECO:0008006" key="5">
    <source>
        <dbReference type="Google" id="ProtNLM"/>
    </source>
</evidence>
<dbReference type="EMBL" id="JAHMHR010000006">
    <property type="protein sequence ID" value="KAK1690358.1"/>
    <property type="molecule type" value="Genomic_DNA"/>
</dbReference>
<evidence type="ECO:0000313" key="3">
    <source>
        <dbReference type="EMBL" id="KAK1690358.1"/>
    </source>
</evidence>
<evidence type="ECO:0000313" key="4">
    <source>
        <dbReference type="Proteomes" id="UP001224890"/>
    </source>
</evidence>
<dbReference type="InterPro" id="IPR051911">
    <property type="entry name" value="SDR_oxidoreductase"/>
</dbReference>
<sequence>MATPAPTPRTCFITGCTSGFGGALVRKLMAEGLDNVIATGRGGAEARLAHLRETTTMGTGASRLRNMELDVGAASEAEIRVEVAEAWGCFEGGVDVVVNNAGFIVSGLMEELTRNFHGPLNVTRAFLPFTKAKGTGTLVASKFALEGAVETLSKELSILAPTLRVLIAVARIVELVRGDGMVGGKGQVPLRVVLGSDGWERIRDKCLGVLEGLKGWEDVARSTGL</sequence>
<dbReference type="Gene3D" id="3.40.50.720">
    <property type="entry name" value="NAD(P)-binding Rossmann-like Domain"/>
    <property type="match status" value="1"/>
</dbReference>
<organism evidence="3 4">
    <name type="scientific">Colletotrichum godetiae</name>
    <dbReference type="NCBI Taxonomy" id="1209918"/>
    <lineage>
        <taxon>Eukaryota</taxon>
        <taxon>Fungi</taxon>
        <taxon>Dikarya</taxon>
        <taxon>Ascomycota</taxon>
        <taxon>Pezizomycotina</taxon>
        <taxon>Sordariomycetes</taxon>
        <taxon>Hypocreomycetidae</taxon>
        <taxon>Glomerellales</taxon>
        <taxon>Glomerellaceae</taxon>
        <taxon>Colletotrichum</taxon>
        <taxon>Colletotrichum acutatum species complex</taxon>
    </lineage>
</organism>
<protein>
    <recommendedName>
        <fullName evidence="5">NAD(P)-binding protein</fullName>
    </recommendedName>
</protein>
<dbReference type="InterPro" id="IPR036291">
    <property type="entry name" value="NAD(P)-bd_dom_sf"/>
</dbReference>
<proteinExistence type="inferred from homology"/>
<dbReference type="Pfam" id="PF00106">
    <property type="entry name" value="adh_short"/>
    <property type="match status" value="1"/>
</dbReference>
<dbReference type="AlphaFoldDB" id="A0AAJ0F2C6"/>
<keyword evidence="2" id="KW-0560">Oxidoreductase</keyword>
<dbReference type="Proteomes" id="UP001224890">
    <property type="component" value="Unassembled WGS sequence"/>
</dbReference>
<reference evidence="3" key="1">
    <citation type="submission" date="2021-06" db="EMBL/GenBank/DDBJ databases">
        <title>Comparative genomics, transcriptomics and evolutionary studies reveal genomic signatures of adaptation to plant cell wall in hemibiotrophic fungi.</title>
        <authorList>
            <consortium name="DOE Joint Genome Institute"/>
            <person name="Baroncelli R."/>
            <person name="Diaz J.F."/>
            <person name="Benocci T."/>
            <person name="Peng M."/>
            <person name="Battaglia E."/>
            <person name="Haridas S."/>
            <person name="Andreopoulos W."/>
            <person name="Labutti K."/>
            <person name="Pangilinan J."/>
            <person name="Floch G.L."/>
            <person name="Makela M.R."/>
            <person name="Henrissat B."/>
            <person name="Grigoriev I.V."/>
            <person name="Crouch J.A."/>
            <person name="De Vries R.P."/>
            <person name="Sukno S.A."/>
            <person name="Thon M.R."/>
        </authorList>
    </citation>
    <scope>NUCLEOTIDE SEQUENCE</scope>
    <source>
        <strain evidence="3">CBS 193.32</strain>
    </source>
</reference>
<name>A0AAJ0F2C6_9PEZI</name>
<dbReference type="PANTHER" id="PTHR43976:SF16">
    <property type="entry name" value="SHORT-CHAIN DEHYDROGENASE_REDUCTASE FAMILY PROTEIN"/>
    <property type="match status" value="1"/>
</dbReference>
<evidence type="ECO:0000256" key="2">
    <source>
        <dbReference type="ARBA" id="ARBA00023002"/>
    </source>
</evidence>
<accession>A0AAJ0F2C6</accession>
<dbReference type="RefSeq" id="XP_060434053.1">
    <property type="nucleotide sequence ID" value="XM_060576926.1"/>
</dbReference>
<dbReference type="GO" id="GO:0016491">
    <property type="term" value="F:oxidoreductase activity"/>
    <property type="evidence" value="ECO:0007669"/>
    <property type="project" value="UniProtKB-KW"/>
</dbReference>
<dbReference type="PRINTS" id="PR00081">
    <property type="entry name" value="GDHRDH"/>
</dbReference>
<comment type="caution">
    <text evidence="3">The sequence shown here is derived from an EMBL/GenBank/DDBJ whole genome shotgun (WGS) entry which is preliminary data.</text>
</comment>
<keyword evidence="4" id="KW-1185">Reference proteome</keyword>
<dbReference type="SUPFAM" id="SSF51735">
    <property type="entry name" value="NAD(P)-binding Rossmann-fold domains"/>
    <property type="match status" value="1"/>
</dbReference>
<gene>
    <name evidence="3" type="ORF">BDP55DRAFT_691026</name>
</gene>
<comment type="similarity">
    <text evidence="1">Belongs to the short-chain dehydrogenases/reductases (SDR) family.</text>
</comment>